<dbReference type="InterPro" id="IPR012347">
    <property type="entry name" value="Ferritin-like"/>
</dbReference>
<dbReference type="EMBL" id="CP042436">
    <property type="protein sequence ID" value="QEC64603.1"/>
    <property type="molecule type" value="Genomic_DNA"/>
</dbReference>
<accession>A0A5B8V1A8</accession>
<gene>
    <name evidence="1" type="ORF">FRZ54_19190</name>
</gene>
<sequence>MKTEINEYLSQTDLNRLFIHQLNRVNCTKGYLIKHLPPLAEIASFHNMQLAILEALDDSKRQQARVDEIYAILDSKPSDDGCEVVKAVIEEAYQFGNHSGKTKIMNDMDIILYMCMIENLALTSFRMLKLINQFMGNERIRQLLTECCDENIDNDRLFTLISEEYLAQKVLD</sequence>
<dbReference type="PANTHER" id="PTHR30565:SF9">
    <property type="entry name" value="PROTEIN YCIF"/>
    <property type="match status" value="1"/>
</dbReference>
<dbReference type="AlphaFoldDB" id="A0A5B8V1A8"/>
<dbReference type="InterPro" id="IPR047114">
    <property type="entry name" value="YciF"/>
</dbReference>
<evidence type="ECO:0000313" key="2">
    <source>
        <dbReference type="Proteomes" id="UP000321479"/>
    </source>
</evidence>
<dbReference type="RefSeq" id="WP_147033437.1">
    <property type="nucleotide sequence ID" value="NZ_CP042436.1"/>
</dbReference>
<dbReference type="Gene3D" id="1.20.1260.10">
    <property type="match status" value="1"/>
</dbReference>
<evidence type="ECO:0000313" key="1">
    <source>
        <dbReference type="EMBL" id="QEC64603.1"/>
    </source>
</evidence>
<reference evidence="1 2" key="1">
    <citation type="journal article" date="2017" name="Curr. Microbiol.">
        <title>Mucilaginibacter ginsenosidivorans sp. nov., Isolated from Soil of Ginseng Field.</title>
        <authorList>
            <person name="Kim M.M."/>
            <person name="Siddiqi M.Z."/>
            <person name="Im W.T."/>
        </authorList>
    </citation>
    <scope>NUCLEOTIDE SEQUENCE [LARGE SCALE GENOMIC DNA]</scope>
    <source>
        <strain evidence="1 2">Gsoil 3017</strain>
    </source>
</reference>
<dbReference type="InterPro" id="IPR009078">
    <property type="entry name" value="Ferritin-like_SF"/>
</dbReference>
<proteinExistence type="predicted"/>
<dbReference type="OrthoDB" id="9795056at2"/>
<protein>
    <submittedName>
        <fullName evidence="1">DUF892 family protein</fullName>
    </submittedName>
</protein>
<dbReference type="KEGG" id="mgin:FRZ54_19190"/>
<name>A0A5B8V1A8_9SPHI</name>
<dbReference type="PANTHER" id="PTHR30565">
    <property type="entry name" value="PROTEIN YCIF"/>
    <property type="match status" value="1"/>
</dbReference>
<dbReference type="SUPFAM" id="SSF47240">
    <property type="entry name" value="Ferritin-like"/>
    <property type="match status" value="1"/>
</dbReference>
<organism evidence="1 2">
    <name type="scientific">Mucilaginibacter ginsenosidivorans</name>
    <dbReference type="NCBI Taxonomy" id="398053"/>
    <lineage>
        <taxon>Bacteria</taxon>
        <taxon>Pseudomonadati</taxon>
        <taxon>Bacteroidota</taxon>
        <taxon>Sphingobacteriia</taxon>
        <taxon>Sphingobacteriales</taxon>
        <taxon>Sphingobacteriaceae</taxon>
        <taxon>Mucilaginibacter</taxon>
    </lineage>
</organism>
<dbReference type="Pfam" id="PF05974">
    <property type="entry name" value="DUF892"/>
    <property type="match status" value="1"/>
</dbReference>
<dbReference type="Proteomes" id="UP000321479">
    <property type="component" value="Chromosome"/>
</dbReference>
<keyword evidence="2" id="KW-1185">Reference proteome</keyword>
<dbReference type="InterPro" id="IPR010287">
    <property type="entry name" value="DUF892_YciF-like"/>
</dbReference>